<dbReference type="OrthoDB" id="2328956at2"/>
<organism evidence="1 2">
    <name type="scientific">Limosilactobacillus coleohominis 101-4-CHN</name>
    <dbReference type="NCBI Taxonomy" id="575594"/>
    <lineage>
        <taxon>Bacteria</taxon>
        <taxon>Bacillati</taxon>
        <taxon>Bacillota</taxon>
        <taxon>Bacilli</taxon>
        <taxon>Lactobacillales</taxon>
        <taxon>Lactobacillaceae</taxon>
        <taxon>Limosilactobacillus</taxon>
    </lineage>
</organism>
<evidence type="ECO:0000313" key="1">
    <source>
        <dbReference type="EMBL" id="EEU31042.1"/>
    </source>
</evidence>
<reference evidence="1 2" key="1">
    <citation type="submission" date="2009-06" db="EMBL/GenBank/DDBJ databases">
        <title>The Genome Sequence of Lactobacillus coleohominis strain 101-4-CHN.</title>
        <authorList>
            <consortium name="The Broad Institute Genome Sequencing Platform"/>
            <person name="Ward D."/>
            <person name="Young S.K."/>
            <person name="Zeng Q."/>
            <person name="Koehrsen M."/>
            <person name="Alvarado L."/>
            <person name="Berlin A."/>
            <person name="Borenstein D."/>
            <person name="Chen Z."/>
            <person name="Engels R."/>
            <person name="Freedman E."/>
            <person name="Gellesch M."/>
            <person name="Goldberg J."/>
            <person name="Griggs A."/>
            <person name="Gujja S."/>
            <person name="Heiman D."/>
            <person name="Hepburn T."/>
            <person name="Howarth C."/>
            <person name="Jen D."/>
            <person name="Larson L."/>
            <person name="Lewis B."/>
            <person name="Mehta T."/>
            <person name="Park D."/>
            <person name="Pearson M."/>
            <person name="Roberts A."/>
            <person name="Saif S."/>
            <person name="Shea T."/>
            <person name="Shenoy N."/>
            <person name="Sisk P."/>
            <person name="Stolte C."/>
            <person name="Sykes S."/>
            <person name="Walk T."/>
            <person name="White J."/>
            <person name="Yandava C."/>
            <person name="Liu Y."/>
            <person name="Xu Q."/>
            <person name="Lander E."/>
            <person name="Nusbaum C."/>
            <person name="Galagan J."/>
            <person name="Birren B."/>
        </authorList>
    </citation>
    <scope>NUCLEOTIDE SEQUENCE [LARGE SCALE GENOMIC DNA]</scope>
    <source>
        <strain evidence="1 2">101-4-CHN</strain>
    </source>
</reference>
<dbReference type="STRING" id="575594.HMPREF0501_00447"/>
<proteinExistence type="predicted"/>
<keyword evidence="2" id="KW-1185">Reference proteome</keyword>
<dbReference type="HOGENOM" id="CLU_1924920_0_0_9"/>
<dbReference type="EMBL" id="GG698802">
    <property type="protein sequence ID" value="EEU31042.1"/>
    <property type="molecule type" value="Genomic_DNA"/>
</dbReference>
<accession>C7XUT1</accession>
<protein>
    <submittedName>
        <fullName evidence="1">Uncharacterized protein</fullName>
    </submittedName>
</protein>
<evidence type="ECO:0000313" key="2">
    <source>
        <dbReference type="Proteomes" id="UP000003987"/>
    </source>
</evidence>
<dbReference type="RefSeq" id="WP_006916227.1">
    <property type="nucleotide sequence ID" value="NZ_GG698802.1"/>
</dbReference>
<dbReference type="Proteomes" id="UP000003987">
    <property type="component" value="Unassembled WGS sequence"/>
</dbReference>
<name>C7XUT1_9LACO</name>
<sequence>MNDKPSFVKIYEWLVEHIEAIGISTFSASQDVPKKMPVCRVQFLSGSSTDQFKNATEYSYPFQIDVVDSQNKLVRSLTNAYRIMRLCEQVSIDGYSVGLVDKLQLSSMVDSSTNQILNRQIIRVTYNVIEDAVL</sequence>
<dbReference type="eggNOG" id="ENOG5030A87">
    <property type="taxonomic scope" value="Bacteria"/>
</dbReference>
<gene>
    <name evidence="1" type="ORF">HMPREF0501_00447</name>
</gene>
<dbReference type="AlphaFoldDB" id="C7XUT1"/>